<proteinExistence type="predicted"/>
<dbReference type="AlphaFoldDB" id="A0A0Q3WVX4"/>
<evidence type="ECO:0000313" key="7">
    <source>
        <dbReference type="EMBL" id="KQL52781.1"/>
    </source>
</evidence>
<evidence type="ECO:0000256" key="1">
    <source>
        <dbReference type="ARBA" id="ARBA00004370"/>
    </source>
</evidence>
<dbReference type="CDD" id="cd06530">
    <property type="entry name" value="S26_SPase_I"/>
    <property type="match status" value="1"/>
</dbReference>
<feature type="transmembrane region" description="Helical" evidence="6">
    <location>
        <begin position="153"/>
        <end position="175"/>
    </location>
</feature>
<keyword evidence="8" id="KW-1185">Reference proteome</keyword>
<dbReference type="PANTHER" id="PTHR10806">
    <property type="entry name" value="SIGNAL PEPTIDASE COMPLEX CATALYTIC SUBUNIT SEC11"/>
    <property type="match status" value="1"/>
</dbReference>
<dbReference type="PANTHER" id="PTHR10806:SF6">
    <property type="entry name" value="SIGNAL PEPTIDASE COMPLEX CATALYTIC SUBUNIT SEC11"/>
    <property type="match status" value="1"/>
</dbReference>
<dbReference type="EC" id="3.4.21.89" evidence="5"/>
<dbReference type="InterPro" id="IPR036286">
    <property type="entry name" value="LexA/Signal_pep-like_sf"/>
</dbReference>
<name>A0A0Q3WVX4_9BACI</name>
<keyword evidence="3 6" id="KW-1133">Transmembrane helix</keyword>
<dbReference type="NCBIfam" id="TIGR02228">
    <property type="entry name" value="sigpep_I_arch"/>
    <property type="match status" value="1"/>
</dbReference>
<evidence type="ECO:0000313" key="8">
    <source>
        <dbReference type="Proteomes" id="UP000051888"/>
    </source>
</evidence>
<protein>
    <recommendedName>
        <fullName evidence="5">Signal peptidase I</fullName>
        <ecNumber evidence="5">3.4.21.89</ecNumber>
    </recommendedName>
</protein>
<dbReference type="InterPro" id="IPR001733">
    <property type="entry name" value="Peptidase_S26B"/>
</dbReference>
<evidence type="ECO:0000256" key="6">
    <source>
        <dbReference type="SAM" id="Phobius"/>
    </source>
</evidence>
<dbReference type="GO" id="GO:0016020">
    <property type="term" value="C:membrane"/>
    <property type="evidence" value="ECO:0007669"/>
    <property type="project" value="UniProtKB-SubCell"/>
</dbReference>
<comment type="caution">
    <text evidence="7">The sequence shown here is derived from an EMBL/GenBank/DDBJ whole genome shotgun (WGS) entry which is preliminary data.</text>
</comment>
<dbReference type="RefSeq" id="WP_055738487.1">
    <property type="nucleotide sequence ID" value="NZ_JAAIWL010000015.1"/>
</dbReference>
<comment type="subcellular location">
    <subcellularLocation>
        <location evidence="1">Membrane</location>
    </subcellularLocation>
</comment>
<dbReference type="InterPro" id="IPR019533">
    <property type="entry name" value="Peptidase_S26"/>
</dbReference>
<dbReference type="GO" id="GO:0009003">
    <property type="term" value="F:signal peptidase activity"/>
    <property type="evidence" value="ECO:0007669"/>
    <property type="project" value="UniProtKB-EC"/>
</dbReference>
<dbReference type="PRINTS" id="PR00728">
    <property type="entry name" value="SIGNALPTASE"/>
</dbReference>
<evidence type="ECO:0000256" key="2">
    <source>
        <dbReference type="ARBA" id="ARBA00022692"/>
    </source>
</evidence>
<organism evidence="7 8">
    <name type="scientific">Heyndrickxia shackletonii</name>
    <dbReference type="NCBI Taxonomy" id="157838"/>
    <lineage>
        <taxon>Bacteria</taxon>
        <taxon>Bacillati</taxon>
        <taxon>Bacillota</taxon>
        <taxon>Bacilli</taxon>
        <taxon>Bacillales</taxon>
        <taxon>Bacillaceae</taxon>
        <taxon>Heyndrickxia</taxon>
    </lineage>
</organism>
<dbReference type="OrthoDB" id="2243765at2"/>
<dbReference type="GO" id="GO:0006465">
    <property type="term" value="P:signal peptide processing"/>
    <property type="evidence" value="ECO:0007669"/>
    <property type="project" value="UniProtKB-UniRule"/>
</dbReference>
<sequence>MKSSKIVKWISNFTSIILFLVLIFMIFVVISSKASGGSPKFLGYELKTVLSGSMEPTFKTGSIIAVKPAKDKADFKKGDIITFKADEKMIVTHRIVKVEKSGGQVLYRTKGDNNKTADLNPVLSQNVIAKYTGFTIPYLGYFINFTQTKNGSALLLILPGILLLGYAVFSIWKAIAEIDDKTKNPPESIEKSV</sequence>
<dbReference type="EMBL" id="LJJC01000004">
    <property type="protein sequence ID" value="KQL52781.1"/>
    <property type="molecule type" value="Genomic_DNA"/>
</dbReference>
<accession>A0A0Q3WVX4</accession>
<dbReference type="PATRIC" id="fig|157838.3.peg.910"/>
<dbReference type="GO" id="GO:0004252">
    <property type="term" value="F:serine-type endopeptidase activity"/>
    <property type="evidence" value="ECO:0007669"/>
    <property type="project" value="UniProtKB-UniRule"/>
</dbReference>
<dbReference type="Proteomes" id="UP000051888">
    <property type="component" value="Unassembled WGS sequence"/>
</dbReference>
<dbReference type="NCBIfam" id="NF046067">
    <property type="entry name" value="SigPepSipWBacil"/>
    <property type="match status" value="1"/>
</dbReference>
<keyword evidence="2 6" id="KW-0812">Transmembrane</keyword>
<dbReference type="Gene3D" id="2.10.109.10">
    <property type="entry name" value="Umud Fragment, subunit A"/>
    <property type="match status" value="1"/>
</dbReference>
<evidence type="ECO:0000256" key="3">
    <source>
        <dbReference type="ARBA" id="ARBA00022989"/>
    </source>
</evidence>
<dbReference type="STRING" id="157838.AN964_04100"/>
<dbReference type="SUPFAM" id="SSF51306">
    <property type="entry name" value="LexA/Signal peptidase"/>
    <property type="match status" value="1"/>
</dbReference>
<evidence type="ECO:0000256" key="5">
    <source>
        <dbReference type="NCBIfam" id="TIGR02228"/>
    </source>
</evidence>
<reference evidence="7 8" key="1">
    <citation type="submission" date="2015-09" db="EMBL/GenBank/DDBJ databases">
        <title>Genome sequencing project for genomic taxonomy and phylogenomics of Bacillus-like bacteria.</title>
        <authorList>
            <person name="Liu B."/>
            <person name="Wang J."/>
            <person name="Zhu Y."/>
            <person name="Liu G."/>
            <person name="Chen Q."/>
            <person name="Chen Z."/>
            <person name="Lan J."/>
            <person name="Che J."/>
            <person name="Ge C."/>
            <person name="Shi H."/>
            <person name="Pan Z."/>
            <person name="Liu X."/>
        </authorList>
    </citation>
    <scope>NUCLEOTIDE SEQUENCE [LARGE SCALE GENOMIC DNA]</scope>
    <source>
        <strain evidence="7 8">LMG 18435</strain>
    </source>
</reference>
<keyword evidence="4 6" id="KW-0472">Membrane</keyword>
<feature type="transmembrane region" description="Helical" evidence="6">
    <location>
        <begin position="6"/>
        <end position="30"/>
    </location>
</feature>
<evidence type="ECO:0000256" key="4">
    <source>
        <dbReference type="ARBA" id="ARBA00023136"/>
    </source>
</evidence>
<gene>
    <name evidence="7" type="ORF">AN964_04100</name>
</gene>